<evidence type="ECO:0000313" key="3">
    <source>
        <dbReference type="EMBL" id="KAL3319681.1"/>
    </source>
</evidence>
<feature type="compositionally biased region" description="Basic residues" evidence="1">
    <location>
        <begin position="1"/>
        <end position="10"/>
    </location>
</feature>
<feature type="region of interest" description="Disordered" evidence="1">
    <location>
        <begin position="263"/>
        <end position="358"/>
    </location>
</feature>
<organism evidence="3 4">
    <name type="scientific">Cichlidogyrus casuarinus</name>
    <dbReference type="NCBI Taxonomy" id="1844966"/>
    <lineage>
        <taxon>Eukaryota</taxon>
        <taxon>Metazoa</taxon>
        <taxon>Spiralia</taxon>
        <taxon>Lophotrochozoa</taxon>
        <taxon>Platyhelminthes</taxon>
        <taxon>Monogenea</taxon>
        <taxon>Monopisthocotylea</taxon>
        <taxon>Dactylogyridea</taxon>
        <taxon>Ancyrocephalidae</taxon>
        <taxon>Cichlidogyrus</taxon>
    </lineage>
</organism>
<dbReference type="AlphaFoldDB" id="A0ABD2QJG6"/>
<proteinExistence type="predicted"/>
<feature type="compositionally biased region" description="Polar residues" evidence="1">
    <location>
        <begin position="292"/>
        <end position="301"/>
    </location>
</feature>
<dbReference type="InterPro" id="IPR023214">
    <property type="entry name" value="HAD_sf"/>
</dbReference>
<dbReference type="Proteomes" id="UP001626550">
    <property type="component" value="Unassembled WGS sequence"/>
</dbReference>
<keyword evidence="4" id="KW-1185">Reference proteome</keyword>
<dbReference type="CDD" id="cd07521">
    <property type="entry name" value="HAD_FCP1-like"/>
    <property type="match status" value="1"/>
</dbReference>
<evidence type="ECO:0000256" key="1">
    <source>
        <dbReference type="SAM" id="MobiDB-lite"/>
    </source>
</evidence>
<reference evidence="3 4" key="1">
    <citation type="submission" date="2024-11" db="EMBL/GenBank/DDBJ databases">
        <title>Adaptive evolution of stress response genes in parasites aligns with host niche diversity.</title>
        <authorList>
            <person name="Hahn C."/>
            <person name="Resl P."/>
        </authorList>
    </citation>
    <scope>NUCLEOTIDE SEQUENCE [LARGE SCALE GENOMIC DNA]</scope>
    <source>
        <strain evidence="3">EGGRZ-B1_66</strain>
        <tissue evidence="3">Body</tissue>
    </source>
</reference>
<dbReference type="InterPro" id="IPR011948">
    <property type="entry name" value="Dullard_phosphatase"/>
</dbReference>
<sequence length="358" mass="40329">MPANKKRPVPKLKLAGPKHSTQEPEEASSLSPHFPDKNLYGEEDYVDDNGQLLVDVKSDLLGPMKPQWNGKKCLVLDLDETLVHSSFSKVSNPDFTVDVELDGKIHKVYVLKRPFLDVFLATIKPLFEVVMFTASMQQYADPVCDQIDRVGAMDHRLFRDSCVCFQRNFFKDLTALGRDLDQICIVDNSPLSFARQLANALQIRSWYSDKSDRALLELIPYLTGMAVSESARDYLATEKPESAFVLAAPDKLMFDFDGDLTRFDDQNDLPQESSEEGEEEEEYPVEVGNHSEYVNSQNFIPSDQPEPGPRHSYGKSGVIGPLYSNKQPSAKDGAAPTYLMHQKPKSRQQGQACWLETK</sequence>
<dbReference type="FunFam" id="3.40.50.1000:FF:000093">
    <property type="entry name" value="NLI interacting factor-like phosphatase family protein"/>
    <property type="match status" value="1"/>
</dbReference>
<dbReference type="InterPro" id="IPR036412">
    <property type="entry name" value="HAD-like_sf"/>
</dbReference>
<comment type="caution">
    <text evidence="3">The sequence shown here is derived from an EMBL/GenBank/DDBJ whole genome shotgun (WGS) entry which is preliminary data.</text>
</comment>
<dbReference type="EMBL" id="JBJKFK010000111">
    <property type="protein sequence ID" value="KAL3319681.1"/>
    <property type="molecule type" value="Genomic_DNA"/>
</dbReference>
<dbReference type="InterPro" id="IPR004274">
    <property type="entry name" value="FCP1_dom"/>
</dbReference>
<feature type="region of interest" description="Disordered" evidence="1">
    <location>
        <begin position="1"/>
        <end position="34"/>
    </location>
</feature>
<dbReference type="NCBIfam" id="TIGR02251">
    <property type="entry name" value="HIF-SF_euk"/>
    <property type="match status" value="1"/>
</dbReference>
<feature type="compositionally biased region" description="Acidic residues" evidence="1">
    <location>
        <begin position="273"/>
        <end position="284"/>
    </location>
</feature>
<dbReference type="InterPro" id="IPR050365">
    <property type="entry name" value="TIM50"/>
</dbReference>
<accession>A0ABD2QJG6</accession>
<dbReference type="PROSITE" id="PS50969">
    <property type="entry name" value="FCP1"/>
    <property type="match status" value="1"/>
</dbReference>
<protein>
    <submittedName>
        <fullName evidence="3">CTD (Carboxy-terminal domain, RNA polymerase II, polypeptide A) small</fullName>
    </submittedName>
</protein>
<feature type="domain" description="FCP1 homology" evidence="2">
    <location>
        <begin position="67"/>
        <end position="225"/>
    </location>
</feature>
<dbReference type="Pfam" id="PF03031">
    <property type="entry name" value="NIF"/>
    <property type="match status" value="1"/>
</dbReference>
<evidence type="ECO:0000313" key="4">
    <source>
        <dbReference type="Proteomes" id="UP001626550"/>
    </source>
</evidence>
<evidence type="ECO:0000259" key="2">
    <source>
        <dbReference type="PROSITE" id="PS50969"/>
    </source>
</evidence>
<dbReference type="Gene3D" id="3.40.50.1000">
    <property type="entry name" value="HAD superfamily/HAD-like"/>
    <property type="match status" value="1"/>
</dbReference>
<dbReference type="SMART" id="SM00577">
    <property type="entry name" value="CPDc"/>
    <property type="match status" value="1"/>
</dbReference>
<dbReference type="PANTHER" id="PTHR12210">
    <property type="entry name" value="DULLARD PROTEIN PHOSPHATASE"/>
    <property type="match status" value="1"/>
</dbReference>
<dbReference type="SUPFAM" id="SSF56784">
    <property type="entry name" value="HAD-like"/>
    <property type="match status" value="1"/>
</dbReference>
<name>A0ABD2QJG6_9PLAT</name>
<gene>
    <name evidence="3" type="primary">CTDSP2</name>
    <name evidence="3" type="ORF">Ciccas_001649</name>
</gene>